<sequence length="70" mass="7787">MNSNYYTHEVKFLGFREQRAGSREQGAGSSEQGAGSSEQGAGSREQRAGKRQKAKNHVYLIAMRNAKNRI</sequence>
<name>A0A1D8U436_9CYAN</name>
<evidence type="ECO:0000256" key="1">
    <source>
        <dbReference type="SAM" id="MobiDB-lite"/>
    </source>
</evidence>
<gene>
    <name evidence="2" type="ORF">BJP34_32780</name>
</gene>
<organism evidence="2 3">
    <name type="scientific">Moorena producens PAL-8-15-08-1</name>
    <dbReference type="NCBI Taxonomy" id="1458985"/>
    <lineage>
        <taxon>Bacteria</taxon>
        <taxon>Bacillati</taxon>
        <taxon>Cyanobacteriota</taxon>
        <taxon>Cyanophyceae</taxon>
        <taxon>Coleofasciculales</taxon>
        <taxon>Coleofasciculaceae</taxon>
        <taxon>Moorena</taxon>
    </lineage>
</organism>
<evidence type="ECO:0000313" key="3">
    <source>
        <dbReference type="Proteomes" id="UP000177870"/>
    </source>
</evidence>
<dbReference type="Proteomes" id="UP000177870">
    <property type="component" value="Chromosome"/>
</dbReference>
<accession>A0A1D8U436</accession>
<proteinExistence type="predicted"/>
<reference evidence="3" key="1">
    <citation type="submission" date="2016-10" db="EMBL/GenBank/DDBJ databases">
        <title>Comparative genomics uncovers the prolific and rare metabolic potential of the cyanobacterial genus Moorea.</title>
        <authorList>
            <person name="Leao T."/>
            <person name="Castelao G."/>
            <person name="Korobeynikov A."/>
            <person name="Monroe E.A."/>
            <person name="Podell S."/>
            <person name="Glukhov E."/>
            <person name="Allen E."/>
            <person name="Gerwick W.H."/>
            <person name="Gerwick L."/>
        </authorList>
    </citation>
    <scope>NUCLEOTIDE SEQUENCE [LARGE SCALE GENOMIC DNA]</scope>
    <source>
        <strain evidence="3">PAL-8-15-08-1</strain>
    </source>
</reference>
<feature type="compositionally biased region" description="Low complexity" evidence="1">
    <location>
        <begin position="24"/>
        <end position="43"/>
    </location>
</feature>
<dbReference type="EMBL" id="CP017599">
    <property type="protein sequence ID" value="AOX04661.1"/>
    <property type="molecule type" value="Genomic_DNA"/>
</dbReference>
<protein>
    <submittedName>
        <fullName evidence="2">Uncharacterized protein</fullName>
    </submittedName>
</protein>
<evidence type="ECO:0000313" key="2">
    <source>
        <dbReference type="EMBL" id="AOX04661.1"/>
    </source>
</evidence>
<dbReference type="KEGG" id="mpro:BJP34_32780"/>
<feature type="region of interest" description="Disordered" evidence="1">
    <location>
        <begin position="15"/>
        <end position="58"/>
    </location>
</feature>
<dbReference type="AlphaFoldDB" id="A0A1D8U436"/>